<comment type="similarity">
    <text evidence="1">Belongs to the Cu-Zn superoxide dismutase family.</text>
</comment>
<gene>
    <name evidence="5" type="primary">sodC</name>
    <name evidence="5" type="ORF">CA12_17740</name>
</gene>
<name>A0A517P8I8_9PLAN</name>
<feature type="signal peptide" evidence="3">
    <location>
        <begin position="1"/>
        <end position="25"/>
    </location>
</feature>
<dbReference type="GO" id="GO:0005507">
    <property type="term" value="F:copper ion binding"/>
    <property type="evidence" value="ECO:0007669"/>
    <property type="project" value="InterPro"/>
</dbReference>
<dbReference type="EC" id="1.15.1.1" evidence="5"/>
<organism evidence="5 6">
    <name type="scientific">Alienimonas californiensis</name>
    <dbReference type="NCBI Taxonomy" id="2527989"/>
    <lineage>
        <taxon>Bacteria</taxon>
        <taxon>Pseudomonadati</taxon>
        <taxon>Planctomycetota</taxon>
        <taxon>Planctomycetia</taxon>
        <taxon>Planctomycetales</taxon>
        <taxon>Planctomycetaceae</taxon>
        <taxon>Alienimonas</taxon>
    </lineage>
</organism>
<feature type="chain" id="PRO_5021825591" evidence="3">
    <location>
        <begin position="26"/>
        <end position="210"/>
    </location>
</feature>
<dbReference type="KEGG" id="acaf:CA12_17740"/>
<dbReference type="Pfam" id="PF00080">
    <property type="entry name" value="Sod_Cu"/>
    <property type="match status" value="1"/>
</dbReference>
<feature type="domain" description="Superoxide dismutase copper/zinc binding" evidence="4">
    <location>
        <begin position="73"/>
        <end position="202"/>
    </location>
</feature>
<dbReference type="EMBL" id="CP036265">
    <property type="protein sequence ID" value="QDT15684.1"/>
    <property type="molecule type" value="Genomic_DNA"/>
</dbReference>
<dbReference type="InterPro" id="IPR024134">
    <property type="entry name" value="SOD_Cu/Zn_/chaperone"/>
</dbReference>
<evidence type="ECO:0000256" key="2">
    <source>
        <dbReference type="SAM" id="MobiDB-lite"/>
    </source>
</evidence>
<dbReference type="PROSITE" id="PS00087">
    <property type="entry name" value="SOD_CU_ZN_1"/>
    <property type="match status" value="1"/>
</dbReference>
<protein>
    <submittedName>
        <fullName evidence="5">Superoxide dismutase [Cu-Zn]</fullName>
        <ecNumber evidence="5">1.15.1.1</ecNumber>
    </submittedName>
</protein>
<dbReference type="Proteomes" id="UP000318741">
    <property type="component" value="Chromosome"/>
</dbReference>
<dbReference type="InterPro" id="IPR018152">
    <property type="entry name" value="SOD_Cu/Zn_BS"/>
</dbReference>
<evidence type="ECO:0000256" key="3">
    <source>
        <dbReference type="SAM" id="SignalP"/>
    </source>
</evidence>
<evidence type="ECO:0000313" key="6">
    <source>
        <dbReference type="Proteomes" id="UP000318741"/>
    </source>
</evidence>
<evidence type="ECO:0000259" key="4">
    <source>
        <dbReference type="Pfam" id="PF00080"/>
    </source>
</evidence>
<dbReference type="GO" id="GO:0004784">
    <property type="term" value="F:superoxide dismutase activity"/>
    <property type="evidence" value="ECO:0007669"/>
    <property type="project" value="UniProtKB-EC"/>
</dbReference>
<keyword evidence="5" id="KW-0560">Oxidoreductase</keyword>
<feature type="compositionally biased region" description="Low complexity" evidence="2">
    <location>
        <begin position="25"/>
        <end position="37"/>
    </location>
</feature>
<keyword evidence="3" id="KW-0732">Signal</keyword>
<dbReference type="InterPro" id="IPR036423">
    <property type="entry name" value="SOD-like_Cu/Zn_dom_sf"/>
</dbReference>
<dbReference type="InterPro" id="IPR001424">
    <property type="entry name" value="SOD_Cu_Zn_dom"/>
</dbReference>
<feature type="region of interest" description="Disordered" evidence="2">
    <location>
        <begin position="25"/>
        <end position="54"/>
    </location>
</feature>
<dbReference type="AlphaFoldDB" id="A0A517P8I8"/>
<dbReference type="PANTHER" id="PTHR10003">
    <property type="entry name" value="SUPEROXIDE DISMUTASE CU-ZN -RELATED"/>
    <property type="match status" value="1"/>
</dbReference>
<sequence precursor="true">MHRRQFLPVAAASAAGLTVAASAAAQQPQRQRPARPLNEAQPGQAQRGARMASARPQVTKAVCVLMPVGDSGVSGLLTFEQVEGRKVKVTGEVKGLTPGDHGFHVHQFGDLTNLQDGTSAGGHMDVGEHKHGKPTDEDRHTGDLGNITADESGVAKVDMTDTVISLNGPNSILGRGFIVHADADDFGQPTGNAGARVAIGVIGIAKDGLK</sequence>
<dbReference type="CDD" id="cd00305">
    <property type="entry name" value="Cu-Zn_Superoxide_Dismutase"/>
    <property type="match status" value="1"/>
</dbReference>
<reference evidence="5 6" key="1">
    <citation type="submission" date="2019-02" db="EMBL/GenBank/DDBJ databases">
        <title>Deep-cultivation of Planctomycetes and their phenomic and genomic characterization uncovers novel biology.</title>
        <authorList>
            <person name="Wiegand S."/>
            <person name="Jogler M."/>
            <person name="Boedeker C."/>
            <person name="Pinto D."/>
            <person name="Vollmers J."/>
            <person name="Rivas-Marin E."/>
            <person name="Kohn T."/>
            <person name="Peeters S.H."/>
            <person name="Heuer A."/>
            <person name="Rast P."/>
            <person name="Oberbeckmann S."/>
            <person name="Bunk B."/>
            <person name="Jeske O."/>
            <person name="Meyerdierks A."/>
            <person name="Storesund J.E."/>
            <person name="Kallscheuer N."/>
            <person name="Luecker S."/>
            <person name="Lage O.M."/>
            <person name="Pohl T."/>
            <person name="Merkel B.J."/>
            <person name="Hornburger P."/>
            <person name="Mueller R.-W."/>
            <person name="Bruemmer F."/>
            <person name="Labrenz M."/>
            <person name="Spormann A.M."/>
            <person name="Op den Camp H."/>
            <person name="Overmann J."/>
            <person name="Amann R."/>
            <person name="Jetten M.S.M."/>
            <person name="Mascher T."/>
            <person name="Medema M.H."/>
            <person name="Devos D.P."/>
            <person name="Kaster A.-K."/>
            <person name="Ovreas L."/>
            <person name="Rohde M."/>
            <person name="Galperin M.Y."/>
            <person name="Jogler C."/>
        </authorList>
    </citation>
    <scope>NUCLEOTIDE SEQUENCE [LARGE SCALE GENOMIC DNA]</scope>
    <source>
        <strain evidence="5 6">CA12</strain>
    </source>
</reference>
<dbReference type="PRINTS" id="PR00068">
    <property type="entry name" value="CUZNDISMTASE"/>
</dbReference>
<dbReference type="RefSeq" id="WP_207622184.1">
    <property type="nucleotide sequence ID" value="NZ_CP036265.1"/>
</dbReference>
<evidence type="ECO:0000256" key="1">
    <source>
        <dbReference type="ARBA" id="ARBA00010457"/>
    </source>
</evidence>
<dbReference type="SUPFAM" id="SSF49329">
    <property type="entry name" value="Cu,Zn superoxide dismutase-like"/>
    <property type="match status" value="1"/>
</dbReference>
<keyword evidence="6" id="KW-1185">Reference proteome</keyword>
<proteinExistence type="inferred from homology"/>
<evidence type="ECO:0000313" key="5">
    <source>
        <dbReference type="EMBL" id="QDT15684.1"/>
    </source>
</evidence>
<accession>A0A517P8I8</accession>
<dbReference type="Gene3D" id="2.60.40.200">
    <property type="entry name" value="Superoxide dismutase, copper/zinc binding domain"/>
    <property type="match status" value="1"/>
</dbReference>